<keyword evidence="3" id="KW-1185">Reference proteome</keyword>
<dbReference type="AlphaFoldDB" id="A0A167V4N8"/>
<dbReference type="PANTHER" id="PTHR33321:SF12">
    <property type="entry name" value="PLANT BASIC SECRETORY PROTEIN (BSP) FAMILY PROTEIN"/>
    <property type="match status" value="1"/>
</dbReference>
<reference evidence="2 3" key="1">
    <citation type="journal article" date="2016" name="Genome Biol. Evol.">
        <title>Divergent and convergent evolution of fungal pathogenicity.</title>
        <authorList>
            <person name="Shang Y."/>
            <person name="Xiao G."/>
            <person name="Zheng P."/>
            <person name="Cen K."/>
            <person name="Zhan S."/>
            <person name="Wang C."/>
        </authorList>
    </citation>
    <scope>NUCLEOTIDE SEQUENCE [LARGE SCALE GENOMIC DNA]</scope>
    <source>
        <strain evidence="2 3">ARSEF 7405</strain>
    </source>
</reference>
<comment type="caution">
    <text evidence="2">The sequence shown here is derived from an EMBL/GenBank/DDBJ whole genome shotgun (WGS) entry which is preliminary data.</text>
</comment>
<sequence>MSTSSAIPKEVQAQYEAQKENQQNHGSQQQAETTPSLPSSTRLHFNNLSSPYNSIFTKHISDPYNLLTTAYHTIIAELYPSSCSSSRFKITPSPPQISSLTLVFDDSNGVAYTIGIGPQGKDKEIHFSLSYLNHCSRLPDPAHEIRGVITHELVHCYQHTKPPNSNISGPPGGLIEGIADYVRLKASLAPSHWRRPTRSVEAGGKWDAGYQFTAYFLDWLDDFRLGSGAVAAVNHRLFTHGYTDGFWEAVCGAPIEKLWEEYQRTERAHESPLPIFNFKNQLSRSDHLLVYGAQLPEHDKTLCSRKERLGERESAIVEEGATADSTRRWGLATAFIEITDGRKER</sequence>
<dbReference type="OrthoDB" id="891726at2759"/>
<evidence type="ECO:0000313" key="3">
    <source>
        <dbReference type="Proteomes" id="UP000242877"/>
    </source>
</evidence>
<feature type="compositionally biased region" description="Polar residues" evidence="1">
    <location>
        <begin position="20"/>
        <end position="42"/>
    </location>
</feature>
<dbReference type="InterPro" id="IPR007541">
    <property type="entry name" value="Uncharacterised_BSP"/>
</dbReference>
<evidence type="ECO:0000256" key="1">
    <source>
        <dbReference type="SAM" id="MobiDB-lite"/>
    </source>
</evidence>
<dbReference type="Pfam" id="PF04450">
    <property type="entry name" value="BSP"/>
    <property type="match status" value="1"/>
</dbReference>
<name>A0A167V4N8_9EURO</name>
<dbReference type="PANTHER" id="PTHR33321">
    <property type="match status" value="1"/>
</dbReference>
<accession>A0A167V4N8</accession>
<dbReference type="Proteomes" id="UP000242877">
    <property type="component" value="Unassembled WGS sequence"/>
</dbReference>
<proteinExistence type="predicted"/>
<feature type="region of interest" description="Disordered" evidence="1">
    <location>
        <begin position="1"/>
        <end position="42"/>
    </location>
</feature>
<evidence type="ECO:0000313" key="2">
    <source>
        <dbReference type="EMBL" id="KZZ87039.1"/>
    </source>
</evidence>
<protein>
    <submittedName>
        <fullName evidence="2">PBSP domain-containing protein</fullName>
    </submittedName>
</protein>
<dbReference type="VEuPathDB" id="FungiDB:AAP_05985"/>
<gene>
    <name evidence="2" type="ORF">AAP_05985</name>
</gene>
<dbReference type="EMBL" id="AZGZ01000040">
    <property type="protein sequence ID" value="KZZ87039.1"/>
    <property type="molecule type" value="Genomic_DNA"/>
</dbReference>
<organism evidence="2 3">
    <name type="scientific">Ascosphaera apis ARSEF 7405</name>
    <dbReference type="NCBI Taxonomy" id="392613"/>
    <lineage>
        <taxon>Eukaryota</taxon>
        <taxon>Fungi</taxon>
        <taxon>Dikarya</taxon>
        <taxon>Ascomycota</taxon>
        <taxon>Pezizomycotina</taxon>
        <taxon>Eurotiomycetes</taxon>
        <taxon>Eurotiomycetidae</taxon>
        <taxon>Onygenales</taxon>
        <taxon>Ascosphaeraceae</taxon>
        <taxon>Ascosphaera</taxon>
    </lineage>
</organism>